<protein>
    <recommendedName>
        <fullName evidence="2">protein-glutamate methylesterase</fullName>
        <ecNumber evidence="2">3.1.1.61</ecNumber>
    </recommendedName>
</protein>
<reference evidence="5 6" key="1">
    <citation type="submission" date="2020-12" db="EMBL/GenBank/DDBJ databases">
        <title>HMF7856_wgs.fasta genome submission.</title>
        <authorList>
            <person name="Kang H."/>
            <person name="Kim H."/>
            <person name="Joh K."/>
        </authorList>
    </citation>
    <scope>NUCLEOTIDE SEQUENCE [LARGE SCALE GENOMIC DNA]</scope>
    <source>
        <strain evidence="5 6">HMF7856</strain>
    </source>
</reference>
<organism evidence="5 6">
    <name type="scientific">Mucilaginibacter ginkgonis</name>
    <dbReference type="NCBI Taxonomy" id="2682091"/>
    <lineage>
        <taxon>Bacteria</taxon>
        <taxon>Pseudomonadati</taxon>
        <taxon>Bacteroidota</taxon>
        <taxon>Sphingobacteriia</taxon>
        <taxon>Sphingobacteriales</taxon>
        <taxon>Sphingobacteriaceae</taxon>
        <taxon>Mucilaginibacter</taxon>
    </lineage>
</organism>
<dbReference type="InterPro" id="IPR035909">
    <property type="entry name" value="CheB_C"/>
</dbReference>
<dbReference type="AlphaFoldDB" id="A0A6I4I5W8"/>
<dbReference type="CDD" id="cd16433">
    <property type="entry name" value="CheB"/>
    <property type="match status" value="1"/>
</dbReference>
<evidence type="ECO:0000313" key="5">
    <source>
        <dbReference type="EMBL" id="QQL50494.1"/>
    </source>
</evidence>
<evidence type="ECO:0000256" key="1">
    <source>
        <dbReference type="ARBA" id="ARBA00022801"/>
    </source>
</evidence>
<dbReference type="GO" id="GO:0006935">
    <property type="term" value="P:chemotaxis"/>
    <property type="evidence" value="ECO:0007669"/>
    <property type="project" value="UniProtKB-UniRule"/>
</dbReference>
<keyword evidence="6" id="KW-1185">Reference proteome</keyword>
<keyword evidence="1" id="KW-0378">Hydrolase</keyword>
<dbReference type="EC" id="3.1.1.61" evidence="2"/>
<gene>
    <name evidence="5" type="ORF">GO620_003290</name>
</gene>
<dbReference type="GO" id="GO:0000156">
    <property type="term" value="F:phosphorelay response regulator activity"/>
    <property type="evidence" value="ECO:0007669"/>
    <property type="project" value="InterPro"/>
</dbReference>
<dbReference type="SUPFAM" id="SSF52738">
    <property type="entry name" value="Methylesterase CheB, C-terminal domain"/>
    <property type="match status" value="1"/>
</dbReference>
<dbReference type="GO" id="GO:0008984">
    <property type="term" value="F:protein-glutamate methylesterase activity"/>
    <property type="evidence" value="ECO:0007669"/>
    <property type="project" value="UniProtKB-EC"/>
</dbReference>
<comment type="catalytic activity">
    <reaction evidence="3">
        <text>[protein]-L-glutamate 5-O-methyl ester + H2O = L-glutamyl-[protein] + methanol + H(+)</text>
        <dbReference type="Rhea" id="RHEA:23236"/>
        <dbReference type="Rhea" id="RHEA-COMP:10208"/>
        <dbReference type="Rhea" id="RHEA-COMP:10311"/>
        <dbReference type="ChEBI" id="CHEBI:15377"/>
        <dbReference type="ChEBI" id="CHEBI:15378"/>
        <dbReference type="ChEBI" id="CHEBI:17790"/>
        <dbReference type="ChEBI" id="CHEBI:29973"/>
        <dbReference type="ChEBI" id="CHEBI:82795"/>
        <dbReference type="EC" id="3.1.1.61"/>
    </reaction>
</comment>
<dbReference type="Pfam" id="PF01339">
    <property type="entry name" value="CheB_methylest"/>
    <property type="match status" value="1"/>
</dbReference>
<dbReference type="Gene3D" id="3.40.50.180">
    <property type="entry name" value="Methylesterase CheB, C-terminal domain"/>
    <property type="match status" value="1"/>
</dbReference>
<dbReference type="PROSITE" id="PS50122">
    <property type="entry name" value="CHEB"/>
    <property type="match status" value="1"/>
</dbReference>
<dbReference type="PANTHER" id="PTHR42872">
    <property type="entry name" value="PROTEIN-GLUTAMATE METHYLESTERASE/PROTEIN-GLUTAMINE GLUTAMINASE"/>
    <property type="match status" value="1"/>
</dbReference>
<dbReference type="RefSeq" id="WP_157526316.1">
    <property type="nucleotide sequence ID" value="NZ_CP066775.1"/>
</dbReference>
<sequence>MITANSVTTLDQIVLIGGSAGSLHVVISILSGLKRDLQIPIVIVIHRKNDAASNLGHLLDIRSHLRVKEADDKEIIQSGIVYLAAADYHLLVEQNKHFALDDSEKINFSRPSIDVTFQSIAEVFGAGVTAILLSGANADGVEGMRFIQQAGGKILVQDPDSAQVAFMPQSAVDELKLDKVLAIDDIAPYINAL</sequence>
<accession>A0A6I4I5W8</accession>
<evidence type="ECO:0000256" key="2">
    <source>
        <dbReference type="ARBA" id="ARBA00039140"/>
    </source>
</evidence>
<name>A0A6I4I5W8_9SPHI</name>
<dbReference type="PANTHER" id="PTHR42872:SF6">
    <property type="entry name" value="PROTEIN-GLUTAMATE METHYLESTERASE_PROTEIN-GLUTAMINE GLUTAMINASE"/>
    <property type="match status" value="1"/>
</dbReference>
<evidence type="ECO:0000259" key="4">
    <source>
        <dbReference type="PROSITE" id="PS50122"/>
    </source>
</evidence>
<dbReference type="Proteomes" id="UP000429232">
    <property type="component" value="Chromosome"/>
</dbReference>
<evidence type="ECO:0000256" key="3">
    <source>
        <dbReference type="ARBA" id="ARBA00048267"/>
    </source>
</evidence>
<proteinExistence type="predicted"/>
<evidence type="ECO:0000313" key="6">
    <source>
        <dbReference type="Proteomes" id="UP000429232"/>
    </source>
</evidence>
<dbReference type="InterPro" id="IPR000673">
    <property type="entry name" value="Sig_transdc_resp-reg_Me-estase"/>
</dbReference>
<dbReference type="KEGG" id="mgik:GO620_003290"/>
<dbReference type="GO" id="GO:0005737">
    <property type="term" value="C:cytoplasm"/>
    <property type="evidence" value="ECO:0007669"/>
    <property type="project" value="InterPro"/>
</dbReference>
<dbReference type="EMBL" id="CP066775">
    <property type="protein sequence ID" value="QQL50494.1"/>
    <property type="molecule type" value="Genomic_DNA"/>
</dbReference>
<feature type="domain" description="CheB-type methylesterase" evidence="4">
    <location>
        <begin position="7"/>
        <end position="193"/>
    </location>
</feature>